<dbReference type="AlphaFoldDB" id="E6UIT3"/>
<dbReference type="OrthoDB" id="9992628at2"/>
<gene>
    <name evidence="1" type="ordered locus">Rumal_0858</name>
</gene>
<name>E6UIT3_RUMA7</name>
<evidence type="ECO:0000313" key="1">
    <source>
        <dbReference type="EMBL" id="ADU21385.1"/>
    </source>
</evidence>
<reference evidence="1 2" key="1">
    <citation type="journal article" date="2011" name="J. Bacteriol.">
        <title>Complete genome of the cellulolytic ruminal bacterium Ruminococcus albus 7.</title>
        <authorList>
            <person name="Suen G."/>
            <person name="Stevenson D.M."/>
            <person name="Bruce D.C."/>
            <person name="Chertkov O."/>
            <person name="Copeland A."/>
            <person name="Cheng J.F."/>
            <person name="Detter C."/>
            <person name="Detter J.C."/>
            <person name="Goodwin L.A."/>
            <person name="Han C.S."/>
            <person name="Hauser L.J."/>
            <person name="Ivanova N.N."/>
            <person name="Kyrpides N.C."/>
            <person name="Land M.L."/>
            <person name="Lapidus A."/>
            <person name="Lucas S."/>
            <person name="Ovchinnikova G."/>
            <person name="Pitluck S."/>
            <person name="Tapia R."/>
            <person name="Woyke T."/>
            <person name="Boyum J."/>
            <person name="Mead D."/>
            <person name="Weimer P.J."/>
        </authorList>
    </citation>
    <scope>NUCLEOTIDE SEQUENCE [LARGE SCALE GENOMIC DNA]</scope>
    <source>
        <strain evidence="2">ATCC 27210 / DSM 20455 / JCM 14654 / NCDO 2250 / 7</strain>
    </source>
</reference>
<dbReference type="Proteomes" id="UP000006919">
    <property type="component" value="Chromosome"/>
</dbReference>
<evidence type="ECO:0000313" key="2">
    <source>
        <dbReference type="Proteomes" id="UP000006919"/>
    </source>
</evidence>
<dbReference type="STRING" id="697329.Rumal_0858"/>
<dbReference type="HOGENOM" id="CLU_2208143_0_0_9"/>
<dbReference type="RefSeq" id="WP_013497563.1">
    <property type="nucleotide sequence ID" value="NC_014833.1"/>
</dbReference>
<accession>E6UIT3</accession>
<proteinExistence type="predicted"/>
<dbReference type="KEGG" id="ral:Rumal_0858"/>
<sequence length="107" mass="12087">MPFSVQKLKFGVECNGEPVNIEISPIRAWISGDGYNAPFGDKKPELILNYKDGETVELEFDETSGLSWGSADDWHQYWRTEGKTNEPIDIDNIESIVFEGMTISVDK</sequence>
<organism evidence="1 2">
    <name type="scientific">Ruminococcus albus (strain ATCC 27210 / DSM 20455 / JCM 14654 / NCDO 2250 / 7)</name>
    <dbReference type="NCBI Taxonomy" id="697329"/>
    <lineage>
        <taxon>Bacteria</taxon>
        <taxon>Bacillati</taxon>
        <taxon>Bacillota</taxon>
        <taxon>Clostridia</taxon>
        <taxon>Eubacteriales</taxon>
        <taxon>Oscillospiraceae</taxon>
        <taxon>Ruminococcus</taxon>
    </lineage>
</organism>
<protein>
    <submittedName>
        <fullName evidence="1">Uncharacterized protein</fullName>
    </submittedName>
</protein>
<dbReference type="EMBL" id="CP002403">
    <property type="protein sequence ID" value="ADU21385.1"/>
    <property type="molecule type" value="Genomic_DNA"/>
</dbReference>